<reference evidence="2 3" key="1">
    <citation type="submission" date="2018-10" db="EMBL/GenBank/DDBJ databases">
        <title>Genomic Encyclopedia of Archaeal and Bacterial Type Strains, Phase II (KMG-II): from individual species to whole genera.</title>
        <authorList>
            <person name="Goeker M."/>
        </authorList>
    </citation>
    <scope>NUCLEOTIDE SEQUENCE [LARGE SCALE GENOMIC DNA]</scope>
    <source>
        <strain evidence="2 3">RP-AC37</strain>
    </source>
</reference>
<feature type="chain" id="PRO_5018970661" evidence="1">
    <location>
        <begin position="26"/>
        <end position="275"/>
    </location>
</feature>
<dbReference type="RefSeq" id="WP_121193720.1">
    <property type="nucleotide sequence ID" value="NZ_RBWV01000012.1"/>
</dbReference>
<dbReference type="Proteomes" id="UP000281955">
    <property type="component" value="Unassembled WGS sequence"/>
</dbReference>
<feature type="signal peptide" evidence="1">
    <location>
        <begin position="1"/>
        <end position="25"/>
    </location>
</feature>
<gene>
    <name evidence="2" type="ORF">CLV35_2425</name>
</gene>
<dbReference type="OrthoDB" id="3806702at2"/>
<dbReference type="InParanoid" id="A0A420XNZ8"/>
<evidence type="ECO:0000313" key="3">
    <source>
        <dbReference type="Proteomes" id="UP000281955"/>
    </source>
</evidence>
<sequence length="275" mass="27990">MTHLRRAGLGLALAVPLALVGVAQARALTPGPGPATTVSSVALGSARVSLTGARVRLVPVSVHLVDPAGVQRHPASTDEERSTSCPCVRVEQPFGGASGGRAARTVVLRLTGGTAQDGTWSGTFPVSAQDAGTWLVRSLIAGTIDTRAQGFPSGTGWVRLSDVGTAQPPALRVTGRAPLLLTARARLVRKNTLRVTGTARVGRRPAAGIVLQVRALTCGDIEGPGGVLRRVRTSRAGTFSTVVSTSAFAIDSGVCVTYGPTGTSLQTALYASAGA</sequence>
<proteinExistence type="predicted"/>
<keyword evidence="1" id="KW-0732">Signal</keyword>
<dbReference type="EMBL" id="RBWV01000012">
    <property type="protein sequence ID" value="RKS73929.1"/>
    <property type="molecule type" value="Genomic_DNA"/>
</dbReference>
<organism evidence="2 3">
    <name type="scientific">Motilibacter peucedani</name>
    <dbReference type="NCBI Taxonomy" id="598650"/>
    <lineage>
        <taxon>Bacteria</taxon>
        <taxon>Bacillati</taxon>
        <taxon>Actinomycetota</taxon>
        <taxon>Actinomycetes</taxon>
        <taxon>Motilibacterales</taxon>
        <taxon>Motilibacteraceae</taxon>
        <taxon>Motilibacter</taxon>
    </lineage>
</organism>
<dbReference type="AlphaFoldDB" id="A0A420XNZ8"/>
<keyword evidence="3" id="KW-1185">Reference proteome</keyword>
<evidence type="ECO:0000256" key="1">
    <source>
        <dbReference type="SAM" id="SignalP"/>
    </source>
</evidence>
<accession>A0A420XNZ8</accession>
<protein>
    <submittedName>
        <fullName evidence="2">Uncharacterized protein</fullName>
    </submittedName>
</protein>
<evidence type="ECO:0000313" key="2">
    <source>
        <dbReference type="EMBL" id="RKS73929.1"/>
    </source>
</evidence>
<comment type="caution">
    <text evidence="2">The sequence shown here is derived from an EMBL/GenBank/DDBJ whole genome shotgun (WGS) entry which is preliminary data.</text>
</comment>
<name>A0A420XNZ8_9ACTN</name>